<organism evidence="2 3">
    <name type="scientific">Calocera viscosa (strain TUFC12733)</name>
    <dbReference type="NCBI Taxonomy" id="1330018"/>
    <lineage>
        <taxon>Eukaryota</taxon>
        <taxon>Fungi</taxon>
        <taxon>Dikarya</taxon>
        <taxon>Basidiomycota</taxon>
        <taxon>Agaricomycotina</taxon>
        <taxon>Dacrymycetes</taxon>
        <taxon>Dacrymycetales</taxon>
        <taxon>Dacrymycetaceae</taxon>
        <taxon>Calocera</taxon>
    </lineage>
</organism>
<name>A0A167LY46_CALVF</name>
<dbReference type="Proteomes" id="UP000076738">
    <property type="component" value="Unassembled WGS sequence"/>
</dbReference>
<proteinExistence type="predicted"/>
<dbReference type="AlphaFoldDB" id="A0A167LY46"/>
<protein>
    <submittedName>
        <fullName evidence="2">Uncharacterized protein</fullName>
    </submittedName>
</protein>
<accession>A0A167LY46</accession>
<evidence type="ECO:0000256" key="1">
    <source>
        <dbReference type="SAM" id="MobiDB-lite"/>
    </source>
</evidence>
<evidence type="ECO:0000313" key="3">
    <source>
        <dbReference type="Proteomes" id="UP000076738"/>
    </source>
</evidence>
<keyword evidence="3" id="KW-1185">Reference proteome</keyword>
<reference evidence="2 3" key="1">
    <citation type="journal article" date="2016" name="Mol. Biol. Evol.">
        <title>Comparative Genomics of Early-Diverging Mushroom-Forming Fungi Provides Insights into the Origins of Lignocellulose Decay Capabilities.</title>
        <authorList>
            <person name="Nagy L.G."/>
            <person name="Riley R."/>
            <person name="Tritt A."/>
            <person name="Adam C."/>
            <person name="Daum C."/>
            <person name="Floudas D."/>
            <person name="Sun H."/>
            <person name="Yadav J.S."/>
            <person name="Pangilinan J."/>
            <person name="Larsson K.H."/>
            <person name="Matsuura K."/>
            <person name="Barry K."/>
            <person name="Labutti K."/>
            <person name="Kuo R."/>
            <person name="Ohm R.A."/>
            <person name="Bhattacharya S.S."/>
            <person name="Shirouzu T."/>
            <person name="Yoshinaga Y."/>
            <person name="Martin F.M."/>
            <person name="Grigoriev I.V."/>
            <person name="Hibbett D.S."/>
        </authorList>
    </citation>
    <scope>NUCLEOTIDE SEQUENCE [LARGE SCALE GENOMIC DNA]</scope>
    <source>
        <strain evidence="2 3">TUFC12733</strain>
    </source>
</reference>
<gene>
    <name evidence="2" type="ORF">CALVIDRAFT_537351</name>
</gene>
<feature type="region of interest" description="Disordered" evidence="1">
    <location>
        <begin position="239"/>
        <end position="267"/>
    </location>
</feature>
<evidence type="ECO:0000313" key="2">
    <source>
        <dbReference type="EMBL" id="KZO96149.1"/>
    </source>
</evidence>
<dbReference type="EMBL" id="KV417285">
    <property type="protein sequence ID" value="KZO96149.1"/>
    <property type="molecule type" value="Genomic_DNA"/>
</dbReference>
<sequence length="267" mass="30346">MTDAMTRRTAQITALRPELEAHFVQIEKMNRGEVDSETARRIRKEAKEFLQRMDRLAEIPSHYPRIRSASDFILPFPLPGTDNWSFLRGHYIIYARGTQKPGEHWGTMRTLFLTEGWDAVQALIRQGREVGAVLDSNMLPKKDGPKTVGLEQLPALAGREAEKKLDPNYMAIISLEHVPHVIFDSVCGSVQRISSRLTSFLQRYRESFASGQQWRTAGALWQTALDPVDGPLGTLKRVGEALDNRRKERQREEQAVREKEKRGGAAP</sequence>